<evidence type="ECO:0000256" key="1">
    <source>
        <dbReference type="ARBA" id="ARBA00001946"/>
    </source>
</evidence>
<dbReference type="PRINTS" id="PR00377">
    <property type="entry name" value="IMPHPHTASES"/>
</dbReference>
<accession>A0A927FC18</accession>
<evidence type="ECO:0000256" key="5">
    <source>
        <dbReference type="PIRSR" id="PIRSR600760-2"/>
    </source>
</evidence>
<feature type="binding site" evidence="5">
    <location>
        <position position="86"/>
    </location>
    <ligand>
        <name>Mg(2+)</name>
        <dbReference type="ChEBI" id="CHEBI:18420"/>
        <label>1</label>
        <note>catalytic</note>
    </ligand>
</feature>
<dbReference type="Gene3D" id="3.30.540.10">
    <property type="entry name" value="Fructose-1,6-Bisphosphatase, subunit A, domain 1"/>
    <property type="match status" value="1"/>
</dbReference>
<dbReference type="PANTHER" id="PTHR20854">
    <property type="entry name" value="INOSITOL MONOPHOSPHATASE"/>
    <property type="match status" value="1"/>
</dbReference>
<comment type="cofactor">
    <cofactor evidence="1 5">
        <name>Mg(2+)</name>
        <dbReference type="ChEBI" id="CHEBI:18420"/>
    </cofactor>
</comment>
<evidence type="ECO:0000313" key="7">
    <source>
        <dbReference type="Proteomes" id="UP000622317"/>
    </source>
</evidence>
<dbReference type="Proteomes" id="UP000622317">
    <property type="component" value="Unassembled WGS sequence"/>
</dbReference>
<dbReference type="AlphaFoldDB" id="A0A927FC18"/>
<dbReference type="InterPro" id="IPR000760">
    <property type="entry name" value="Inositol_monophosphatase-like"/>
</dbReference>
<gene>
    <name evidence="6" type="ORF">IEN85_19010</name>
</gene>
<dbReference type="SUPFAM" id="SSF56655">
    <property type="entry name" value="Carbohydrate phosphatase"/>
    <property type="match status" value="1"/>
</dbReference>
<evidence type="ECO:0000256" key="4">
    <source>
        <dbReference type="ARBA" id="ARBA00022842"/>
    </source>
</evidence>
<keyword evidence="4 5" id="KW-0460">Magnesium</keyword>
<organism evidence="6 7">
    <name type="scientific">Pelagicoccus enzymogenes</name>
    <dbReference type="NCBI Taxonomy" id="2773457"/>
    <lineage>
        <taxon>Bacteria</taxon>
        <taxon>Pseudomonadati</taxon>
        <taxon>Verrucomicrobiota</taxon>
        <taxon>Opitutia</taxon>
        <taxon>Puniceicoccales</taxon>
        <taxon>Pelagicoccaceae</taxon>
        <taxon>Pelagicoccus</taxon>
    </lineage>
</organism>
<protein>
    <submittedName>
        <fullName evidence="6">Inositol monophosphatase family protein</fullName>
    </submittedName>
</protein>
<feature type="binding site" evidence="5">
    <location>
        <position position="208"/>
    </location>
    <ligand>
        <name>Mg(2+)</name>
        <dbReference type="ChEBI" id="CHEBI:18420"/>
        <label>1</label>
        <note>catalytic</note>
    </ligand>
</feature>
<proteinExistence type="predicted"/>
<dbReference type="GO" id="GO:0046872">
    <property type="term" value="F:metal ion binding"/>
    <property type="evidence" value="ECO:0007669"/>
    <property type="project" value="UniProtKB-KW"/>
</dbReference>
<keyword evidence="7" id="KW-1185">Reference proteome</keyword>
<feature type="binding site" evidence="5">
    <location>
        <position position="68"/>
    </location>
    <ligand>
        <name>Mg(2+)</name>
        <dbReference type="ChEBI" id="CHEBI:18420"/>
        <label>1</label>
        <note>catalytic</note>
    </ligand>
</feature>
<keyword evidence="3" id="KW-0378">Hydrolase</keyword>
<dbReference type="EMBL" id="JACYFG010000051">
    <property type="protein sequence ID" value="MBD5781600.1"/>
    <property type="molecule type" value="Genomic_DNA"/>
</dbReference>
<sequence>MQFEEFDAFTGKLCKETERIILEYFESPHLEVLSKGDNTPVTEADRKTEQMIRDAIETLYPDHGIMGEEFGNINESADYQWVVDPIDGTKTFTAGTPLFGTMIALLKDGEPIFGTINYPVIHRRISGDNQRAFCNSKPIKARTGVPLSEAIVLTTDVQSIPHYQNGPNFEELLGKTKFCRTWGDCFGYFLVATGKADIMLDPILNPWDIMALVPVLRGSGAVITDWFGGNPAKGESCIASNSDLHETVVQTLNQ</sequence>
<dbReference type="PANTHER" id="PTHR20854:SF4">
    <property type="entry name" value="INOSITOL-1-MONOPHOSPHATASE-RELATED"/>
    <property type="match status" value="1"/>
</dbReference>
<dbReference type="Pfam" id="PF00459">
    <property type="entry name" value="Inositol_P"/>
    <property type="match status" value="1"/>
</dbReference>
<feature type="binding site" evidence="5">
    <location>
        <position position="87"/>
    </location>
    <ligand>
        <name>Mg(2+)</name>
        <dbReference type="ChEBI" id="CHEBI:18420"/>
        <label>1</label>
        <note>catalytic</note>
    </ligand>
</feature>
<dbReference type="GO" id="GO:0007165">
    <property type="term" value="P:signal transduction"/>
    <property type="evidence" value="ECO:0007669"/>
    <property type="project" value="TreeGrafter"/>
</dbReference>
<reference evidence="6" key="1">
    <citation type="submission" date="2020-09" db="EMBL/GenBank/DDBJ databases">
        <title>Pelagicoccus enzymogenes sp. nov. with an EPS production, isolated from marine sediment.</title>
        <authorList>
            <person name="Feng X."/>
        </authorList>
    </citation>
    <scope>NUCLEOTIDE SEQUENCE</scope>
    <source>
        <strain evidence="6">NFK12</strain>
    </source>
</reference>
<keyword evidence="2 5" id="KW-0479">Metal-binding</keyword>
<dbReference type="GO" id="GO:0008934">
    <property type="term" value="F:inositol monophosphate 1-phosphatase activity"/>
    <property type="evidence" value="ECO:0007669"/>
    <property type="project" value="TreeGrafter"/>
</dbReference>
<evidence type="ECO:0000256" key="3">
    <source>
        <dbReference type="ARBA" id="ARBA00022801"/>
    </source>
</evidence>
<feature type="binding site" evidence="5">
    <location>
        <position position="84"/>
    </location>
    <ligand>
        <name>Mg(2+)</name>
        <dbReference type="ChEBI" id="CHEBI:18420"/>
        <label>1</label>
        <note>catalytic</note>
    </ligand>
</feature>
<dbReference type="GO" id="GO:0006020">
    <property type="term" value="P:inositol metabolic process"/>
    <property type="evidence" value="ECO:0007669"/>
    <property type="project" value="TreeGrafter"/>
</dbReference>
<dbReference type="RefSeq" id="WP_191618685.1">
    <property type="nucleotide sequence ID" value="NZ_JACYFG010000051.1"/>
</dbReference>
<comment type="caution">
    <text evidence="6">The sequence shown here is derived from an EMBL/GenBank/DDBJ whole genome shotgun (WGS) entry which is preliminary data.</text>
</comment>
<name>A0A927FC18_9BACT</name>
<dbReference type="InterPro" id="IPR020583">
    <property type="entry name" value="Inositol_monoP_metal-BS"/>
</dbReference>
<dbReference type="PROSITE" id="PS00629">
    <property type="entry name" value="IMP_1"/>
    <property type="match status" value="1"/>
</dbReference>
<dbReference type="Gene3D" id="3.40.190.80">
    <property type="match status" value="1"/>
</dbReference>
<evidence type="ECO:0000313" key="6">
    <source>
        <dbReference type="EMBL" id="MBD5781600.1"/>
    </source>
</evidence>
<evidence type="ECO:0000256" key="2">
    <source>
        <dbReference type="ARBA" id="ARBA00022723"/>
    </source>
</evidence>
<dbReference type="FunFam" id="3.30.540.10:FF:000003">
    <property type="entry name" value="Inositol-1-monophosphatase"/>
    <property type="match status" value="1"/>
</dbReference>
<dbReference type="CDD" id="cd01641">
    <property type="entry name" value="Bacterial_IMPase_like_1"/>
    <property type="match status" value="1"/>
</dbReference>